<feature type="region of interest" description="Disordered" evidence="1">
    <location>
        <begin position="98"/>
        <end position="132"/>
    </location>
</feature>
<evidence type="ECO:0000313" key="2">
    <source>
        <dbReference type="EMBL" id="CAD7078383.1"/>
    </source>
</evidence>
<dbReference type="InParanoid" id="A0A7R8UCW4"/>
<dbReference type="InterPro" id="IPR038948">
    <property type="entry name" value="POLR1D-like"/>
</dbReference>
<organism evidence="2 3">
    <name type="scientific">Hermetia illucens</name>
    <name type="common">Black soldier fly</name>
    <dbReference type="NCBI Taxonomy" id="343691"/>
    <lineage>
        <taxon>Eukaryota</taxon>
        <taxon>Metazoa</taxon>
        <taxon>Ecdysozoa</taxon>
        <taxon>Arthropoda</taxon>
        <taxon>Hexapoda</taxon>
        <taxon>Insecta</taxon>
        <taxon>Pterygota</taxon>
        <taxon>Neoptera</taxon>
        <taxon>Endopterygota</taxon>
        <taxon>Diptera</taxon>
        <taxon>Brachycera</taxon>
        <taxon>Stratiomyomorpha</taxon>
        <taxon>Stratiomyidae</taxon>
        <taxon>Hermetiinae</taxon>
        <taxon>Hermetia</taxon>
    </lineage>
</organism>
<proteinExistence type="predicted"/>
<dbReference type="OrthoDB" id="6352295at2759"/>
<dbReference type="AlphaFoldDB" id="A0A7R8UCW4"/>
<feature type="compositionally biased region" description="Polar residues" evidence="1">
    <location>
        <begin position="1"/>
        <end position="13"/>
    </location>
</feature>
<evidence type="ECO:0000256" key="1">
    <source>
        <dbReference type="SAM" id="MobiDB-lite"/>
    </source>
</evidence>
<feature type="compositionally biased region" description="Basic and acidic residues" evidence="1">
    <location>
        <begin position="20"/>
        <end position="32"/>
    </location>
</feature>
<gene>
    <name evidence="2" type="ORF">HERILL_LOCUS1654</name>
</gene>
<evidence type="ECO:0000313" key="3">
    <source>
        <dbReference type="Proteomes" id="UP000594454"/>
    </source>
</evidence>
<reference evidence="2 3" key="1">
    <citation type="submission" date="2020-11" db="EMBL/GenBank/DDBJ databases">
        <authorList>
            <person name="Wallbank WR R."/>
            <person name="Pardo Diaz C."/>
            <person name="Kozak K."/>
            <person name="Martin S."/>
            <person name="Jiggins C."/>
            <person name="Moest M."/>
            <person name="Warren A I."/>
            <person name="Generalovic N T."/>
            <person name="Byers J.R.P. K."/>
            <person name="Montejo-Kovacevich G."/>
            <person name="Yen C E."/>
        </authorList>
    </citation>
    <scope>NUCLEOTIDE SEQUENCE [LARGE SCALE GENOMIC DNA]</scope>
</reference>
<sequence length="132" mass="14950">MAEGSKSVNNNKGDATKVLANHEKTGSRSKSLEQKAVDEILREIKLKSIRAEAVGPSGWLDAPVKRTNKRFLGNTLKAAVKHNTRKADREKFQSEKKLLEMDYDKHPSRRPKFGDRKFIFKKPSSANDSKQK</sequence>
<protein>
    <submittedName>
        <fullName evidence="2">Uncharacterized protein</fullName>
    </submittedName>
</protein>
<dbReference type="PANTHER" id="PTHR34769:SF1">
    <property type="entry name" value="RNA POLYMERASE I AND III SUBUNIT D"/>
    <property type="match status" value="1"/>
</dbReference>
<keyword evidence="3" id="KW-1185">Reference proteome</keyword>
<dbReference type="PANTHER" id="PTHR34769">
    <property type="entry name" value="RCG42593, ISOFORM CRA_A"/>
    <property type="match status" value="1"/>
</dbReference>
<accession>A0A7R8UCW4</accession>
<feature type="compositionally biased region" description="Basic and acidic residues" evidence="1">
    <location>
        <begin position="98"/>
        <end position="118"/>
    </location>
</feature>
<dbReference type="EMBL" id="LR899009">
    <property type="protein sequence ID" value="CAD7078383.1"/>
    <property type="molecule type" value="Genomic_DNA"/>
</dbReference>
<feature type="region of interest" description="Disordered" evidence="1">
    <location>
        <begin position="1"/>
        <end position="32"/>
    </location>
</feature>
<dbReference type="Proteomes" id="UP000594454">
    <property type="component" value="Chromosome 1"/>
</dbReference>
<name>A0A7R8UCW4_HERIL</name>